<feature type="transmembrane region" description="Helical" evidence="1">
    <location>
        <begin position="46"/>
        <end position="65"/>
    </location>
</feature>
<sequence length="113" mass="13074">MKQYETYKNIRKRAVIFGLPISLFAVMMISIIASLLVIIFSFSFGIIIGVISLNVSLFIVLIRITNNPQLFHFSKPFPQIISNKKPTLFNYEKDKRGRISPNRGYSRECRLCQ</sequence>
<keyword evidence="1" id="KW-1133">Transmembrane helix</keyword>
<evidence type="ECO:0000313" key="2">
    <source>
        <dbReference type="EMBL" id="TXD73549.1"/>
    </source>
</evidence>
<proteinExistence type="predicted"/>
<comment type="caution">
    <text evidence="2">The sequence shown here is derived from an EMBL/GenBank/DDBJ whole genome shotgun (WGS) entry which is preliminary data.</text>
</comment>
<feature type="transmembrane region" description="Helical" evidence="1">
    <location>
        <begin position="21"/>
        <end position="40"/>
    </location>
</feature>
<keyword evidence="3" id="KW-1185">Reference proteome</keyword>
<name>A0A5C6Z219_9FLAO</name>
<protein>
    <submittedName>
        <fullName evidence="2">Uncharacterized protein</fullName>
    </submittedName>
</protein>
<evidence type="ECO:0000313" key="3">
    <source>
        <dbReference type="Proteomes" id="UP000321497"/>
    </source>
</evidence>
<dbReference type="AlphaFoldDB" id="A0A5C6Z219"/>
<keyword evidence="1" id="KW-0472">Membrane</keyword>
<gene>
    <name evidence="2" type="ORF">ESU54_07235</name>
</gene>
<dbReference type="OrthoDB" id="1449306at2"/>
<dbReference type="Proteomes" id="UP000321497">
    <property type="component" value="Unassembled WGS sequence"/>
</dbReference>
<keyword evidence="1" id="KW-0812">Transmembrane</keyword>
<dbReference type="RefSeq" id="WP_111845878.1">
    <property type="nucleotide sequence ID" value="NZ_UEGI01000029.1"/>
</dbReference>
<reference evidence="2 3" key="1">
    <citation type="submission" date="2019-08" db="EMBL/GenBank/DDBJ databases">
        <title>Genome of Aequorivita antarctica SW49 (type strain).</title>
        <authorList>
            <person name="Bowman J.P."/>
        </authorList>
    </citation>
    <scope>NUCLEOTIDE SEQUENCE [LARGE SCALE GENOMIC DNA]</scope>
    <source>
        <strain evidence="2 3">SW49</strain>
    </source>
</reference>
<accession>A0A5C6Z219</accession>
<evidence type="ECO:0000256" key="1">
    <source>
        <dbReference type="SAM" id="Phobius"/>
    </source>
</evidence>
<dbReference type="EMBL" id="VORT01000004">
    <property type="protein sequence ID" value="TXD73549.1"/>
    <property type="molecule type" value="Genomic_DNA"/>
</dbReference>
<organism evidence="2 3">
    <name type="scientific">Aequorivita antarctica</name>
    <dbReference type="NCBI Taxonomy" id="153266"/>
    <lineage>
        <taxon>Bacteria</taxon>
        <taxon>Pseudomonadati</taxon>
        <taxon>Bacteroidota</taxon>
        <taxon>Flavobacteriia</taxon>
        <taxon>Flavobacteriales</taxon>
        <taxon>Flavobacteriaceae</taxon>
        <taxon>Aequorivita</taxon>
    </lineage>
</organism>